<dbReference type="OrthoDB" id="9790747at2"/>
<evidence type="ECO:0000256" key="3">
    <source>
        <dbReference type="ARBA" id="ARBA00023163"/>
    </source>
</evidence>
<dbReference type="RefSeq" id="WP_101287315.1">
    <property type="nucleotide sequence ID" value="NZ_FOUQ01000001.1"/>
</dbReference>
<dbReference type="GO" id="GO:0003700">
    <property type="term" value="F:DNA-binding transcription factor activity"/>
    <property type="evidence" value="ECO:0007669"/>
    <property type="project" value="InterPro"/>
</dbReference>
<reference evidence="5 6" key="1">
    <citation type="submission" date="2017-12" db="EMBL/GenBank/DDBJ databases">
        <title>Anaerobic carbon monoxide metabolism by Pleomorphomonas carboxyditropha sp. nov., a new mesophilic hydrogenogenic carboxidotroph.</title>
        <authorList>
            <person name="Esquivel-Elizondo S."/>
            <person name="Krajmalnik-Brown R."/>
        </authorList>
    </citation>
    <scope>NUCLEOTIDE SEQUENCE [LARGE SCALE GENOMIC DNA]</scope>
    <source>
        <strain evidence="5 6">R5-392</strain>
    </source>
</reference>
<keyword evidence="3" id="KW-0804">Transcription</keyword>
<gene>
    <name evidence="5" type="ORF">CXZ10_02190</name>
</gene>
<sequence>MANMNSALLALADPTRRAVFERVARAPAPVSDIAKGLPVSRPAVSQHLKVLKEAGLVVDHADGARRIYRIDPRGLGPLRAWLDQFWGAALDAFAADLEAQELETHAKDDKDDEHD</sequence>
<dbReference type="EMBL" id="PJNW01000002">
    <property type="protein sequence ID" value="PKR90220.1"/>
    <property type="molecule type" value="Genomic_DNA"/>
</dbReference>
<accession>A0A1I4R3Q5</accession>
<evidence type="ECO:0000313" key="6">
    <source>
        <dbReference type="Proteomes" id="UP000233491"/>
    </source>
</evidence>
<dbReference type="NCBIfam" id="NF033788">
    <property type="entry name" value="HTH_metalloreg"/>
    <property type="match status" value="1"/>
</dbReference>
<dbReference type="PRINTS" id="PR00778">
    <property type="entry name" value="HTHARSR"/>
</dbReference>
<protein>
    <submittedName>
        <fullName evidence="5">Transcriptional regulator</fullName>
    </submittedName>
</protein>
<keyword evidence="6" id="KW-1185">Reference proteome</keyword>
<dbReference type="PROSITE" id="PS50987">
    <property type="entry name" value="HTH_ARSR_2"/>
    <property type="match status" value="1"/>
</dbReference>
<dbReference type="InterPro" id="IPR011991">
    <property type="entry name" value="ArsR-like_HTH"/>
</dbReference>
<feature type="domain" description="HTH arsR-type" evidence="4">
    <location>
        <begin position="1"/>
        <end position="89"/>
    </location>
</feature>
<proteinExistence type="predicted"/>
<evidence type="ECO:0000313" key="5">
    <source>
        <dbReference type="EMBL" id="PKR90220.1"/>
    </source>
</evidence>
<evidence type="ECO:0000256" key="2">
    <source>
        <dbReference type="ARBA" id="ARBA00023125"/>
    </source>
</evidence>
<evidence type="ECO:0000259" key="4">
    <source>
        <dbReference type="PROSITE" id="PS50987"/>
    </source>
</evidence>
<dbReference type="InterPro" id="IPR036390">
    <property type="entry name" value="WH_DNA-bd_sf"/>
</dbReference>
<dbReference type="InterPro" id="IPR001845">
    <property type="entry name" value="HTH_ArsR_DNA-bd_dom"/>
</dbReference>
<keyword evidence="2" id="KW-0238">DNA-binding</keyword>
<dbReference type="GO" id="GO:0003677">
    <property type="term" value="F:DNA binding"/>
    <property type="evidence" value="ECO:0007669"/>
    <property type="project" value="UniProtKB-KW"/>
</dbReference>
<dbReference type="PANTHER" id="PTHR33154:SF33">
    <property type="entry name" value="TRANSCRIPTIONAL REPRESSOR SDPR"/>
    <property type="match status" value="1"/>
</dbReference>
<dbReference type="Proteomes" id="UP000233491">
    <property type="component" value="Unassembled WGS sequence"/>
</dbReference>
<evidence type="ECO:0000256" key="1">
    <source>
        <dbReference type="ARBA" id="ARBA00023015"/>
    </source>
</evidence>
<dbReference type="InterPro" id="IPR036388">
    <property type="entry name" value="WH-like_DNA-bd_sf"/>
</dbReference>
<dbReference type="PANTHER" id="PTHR33154">
    <property type="entry name" value="TRANSCRIPTIONAL REGULATOR, ARSR FAMILY"/>
    <property type="match status" value="1"/>
</dbReference>
<organism evidence="5 6">
    <name type="scientific">Pleomorphomonas diazotrophica</name>
    <dbReference type="NCBI Taxonomy" id="1166257"/>
    <lineage>
        <taxon>Bacteria</taxon>
        <taxon>Pseudomonadati</taxon>
        <taxon>Pseudomonadota</taxon>
        <taxon>Alphaproteobacteria</taxon>
        <taxon>Hyphomicrobiales</taxon>
        <taxon>Pleomorphomonadaceae</taxon>
        <taxon>Pleomorphomonas</taxon>
    </lineage>
</organism>
<keyword evidence="1" id="KW-0805">Transcription regulation</keyword>
<dbReference type="SMART" id="SM00418">
    <property type="entry name" value="HTH_ARSR"/>
    <property type="match status" value="1"/>
</dbReference>
<dbReference type="CDD" id="cd00090">
    <property type="entry name" value="HTH_ARSR"/>
    <property type="match status" value="1"/>
</dbReference>
<dbReference type="AlphaFoldDB" id="A0A1I4R3Q5"/>
<dbReference type="Gene3D" id="1.10.10.10">
    <property type="entry name" value="Winged helix-like DNA-binding domain superfamily/Winged helix DNA-binding domain"/>
    <property type="match status" value="1"/>
</dbReference>
<name>A0A1I4R3Q5_9HYPH</name>
<dbReference type="SUPFAM" id="SSF46785">
    <property type="entry name" value="Winged helix' DNA-binding domain"/>
    <property type="match status" value="1"/>
</dbReference>
<dbReference type="InterPro" id="IPR051081">
    <property type="entry name" value="HTH_MetalResp_TranReg"/>
</dbReference>
<dbReference type="Pfam" id="PF12840">
    <property type="entry name" value="HTH_20"/>
    <property type="match status" value="1"/>
</dbReference>
<comment type="caution">
    <text evidence="5">The sequence shown here is derived from an EMBL/GenBank/DDBJ whole genome shotgun (WGS) entry which is preliminary data.</text>
</comment>